<dbReference type="Proteomes" id="UP000289784">
    <property type="component" value="Unassembled WGS sequence"/>
</dbReference>
<organism evidence="2 3">
    <name type="scientific">Pseudoxanthomonas composti</name>
    <dbReference type="NCBI Taxonomy" id="2137479"/>
    <lineage>
        <taxon>Bacteria</taxon>
        <taxon>Pseudomonadati</taxon>
        <taxon>Pseudomonadota</taxon>
        <taxon>Gammaproteobacteria</taxon>
        <taxon>Lysobacterales</taxon>
        <taxon>Lysobacteraceae</taxon>
        <taxon>Pseudoxanthomonas</taxon>
    </lineage>
</organism>
<keyword evidence="3" id="KW-1185">Reference proteome</keyword>
<comment type="caution">
    <text evidence="2">The sequence shown here is derived from an EMBL/GenBank/DDBJ whole genome shotgun (WGS) entry which is preliminary data.</text>
</comment>
<evidence type="ECO:0000313" key="2">
    <source>
        <dbReference type="EMBL" id="RXR08514.1"/>
    </source>
</evidence>
<evidence type="ECO:0000256" key="1">
    <source>
        <dbReference type="SAM" id="MobiDB-lite"/>
    </source>
</evidence>
<name>A0A4Q1JYW0_9GAMM</name>
<protein>
    <submittedName>
        <fullName evidence="2">Uncharacterized protein</fullName>
    </submittedName>
</protein>
<reference evidence="2 3" key="1">
    <citation type="submission" date="2019-01" db="EMBL/GenBank/DDBJ databases">
        <title>Pseudoxanthomonas composti sp. nov., isolated from compost.</title>
        <authorList>
            <person name="Yang G."/>
        </authorList>
    </citation>
    <scope>NUCLEOTIDE SEQUENCE [LARGE SCALE GENOMIC DNA]</scope>
    <source>
        <strain evidence="2 3">GSS15</strain>
    </source>
</reference>
<feature type="compositionally biased region" description="Basic and acidic residues" evidence="1">
    <location>
        <begin position="88"/>
        <end position="103"/>
    </location>
</feature>
<proteinExistence type="predicted"/>
<sequence>MNMLTFRSAPSLSTQPARPGALALAMTVLILGLGATGQAKADWAVNDRVLINRSASQWDKENSQRDQIKQDMNDRLDSMRKLGNYSKAGDKLKEPEGDEKIPDEAPSQSQDLTVANFCKAPASGTGVQTQQYNLCQELAKTERAQYTYAMKVYKNTQERYKAFEKIQKERENIGSNDAGKLADNTNKLVALMTLMEIDKQQSDSYQQAYAARVAYINKSIQHLSKQAIDGNPGSFSMTGALGQVAALGVLAGSLETLHTEKTPWKK</sequence>
<accession>A0A4Q1JYW0</accession>
<dbReference type="OrthoDB" id="5948494at2"/>
<dbReference type="AlphaFoldDB" id="A0A4Q1JYW0"/>
<dbReference type="EMBL" id="SAWZ01000001">
    <property type="protein sequence ID" value="RXR08514.1"/>
    <property type="molecule type" value="Genomic_DNA"/>
</dbReference>
<evidence type="ECO:0000313" key="3">
    <source>
        <dbReference type="Proteomes" id="UP000289784"/>
    </source>
</evidence>
<gene>
    <name evidence="2" type="ORF">EPA99_01435</name>
</gene>
<dbReference type="RefSeq" id="WP_129469404.1">
    <property type="nucleotide sequence ID" value="NZ_SAWZ01000001.1"/>
</dbReference>
<feature type="region of interest" description="Disordered" evidence="1">
    <location>
        <begin position="84"/>
        <end position="109"/>
    </location>
</feature>